<protein>
    <submittedName>
        <fullName evidence="3">C2 NT-type domain-containing protein</fullName>
    </submittedName>
</protein>
<dbReference type="Proteomes" id="UP000271098">
    <property type="component" value="Unassembled WGS sequence"/>
</dbReference>
<name>A0A183EB29_9BILA</name>
<dbReference type="AlphaFoldDB" id="A0A183EB29"/>
<evidence type="ECO:0000313" key="3">
    <source>
        <dbReference type="WBParaSite" id="GPUH_0001819501-mRNA-1"/>
    </source>
</evidence>
<proteinExistence type="predicted"/>
<dbReference type="EMBL" id="UYRT01086317">
    <property type="protein sequence ID" value="VDN31185.1"/>
    <property type="molecule type" value="Genomic_DNA"/>
</dbReference>
<reference evidence="3" key="1">
    <citation type="submission" date="2016-06" db="UniProtKB">
        <authorList>
            <consortium name="WormBaseParasite"/>
        </authorList>
    </citation>
    <scope>IDENTIFICATION</scope>
</reference>
<reference evidence="1 2" key="2">
    <citation type="submission" date="2018-11" db="EMBL/GenBank/DDBJ databases">
        <authorList>
            <consortium name="Pathogen Informatics"/>
        </authorList>
    </citation>
    <scope>NUCLEOTIDE SEQUENCE [LARGE SCALE GENOMIC DNA]</scope>
</reference>
<dbReference type="WBParaSite" id="GPUH_0001819501-mRNA-1">
    <property type="protein sequence ID" value="GPUH_0001819501-mRNA-1"/>
    <property type="gene ID" value="GPUH_0001819501"/>
</dbReference>
<gene>
    <name evidence="1" type="ORF">GPUH_LOCUS18170</name>
</gene>
<evidence type="ECO:0000313" key="1">
    <source>
        <dbReference type="EMBL" id="VDN31185.1"/>
    </source>
</evidence>
<dbReference type="OrthoDB" id="5912342at2759"/>
<keyword evidence="2" id="KW-1185">Reference proteome</keyword>
<evidence type="ECO:0000313" key="2">
    <source>
        <dbReference type="Proteomes" id="UP000271098"/>
    </source>
</evidence>
<accession>A0A183EB29</accession>
<sequence length="185" mass="20858">MSESEESESSSSGVRNVGVSVSRDTGTKVDLILRIDGLRRRRNFFASLVCAFKKPSDPSKMCSNATFTMFNLTSSSLQFSVDVQSERQRKRKKGNANRVDTYTCFIRKFPTSVNPDSAEFEVVWLFGLTVQKSQLLLRRNHTPSAAVDDHLSEHNKWVAVFFRLAYKLDRTSLATVAVCVGYDEV</sequence>
<organism evidence="3">
    <name type="scientific">Gongylonema pulchrum</name>
    <dbReference type="NCBI Taxonomy" id="637853"/>
    <lineage>
        <taxon>Eukaryota</taxon>
        <taxon>Metazoa</taxon>
        <taxon>Ecdysozoa</taxon>
        <taxon>Nematoda</taxon>
        <taxon>Chromadorea</taxon>
        <taxon>Rhabditida</taxon>
        <taxon>Spirurina</taxon>
        <taxon>Spiruromorpha</taxon>
        <taxon>Spiruroidea</taxon>
        <taxon>Gongylonematidae</taxon>
        <taxon>Gongylonema</taxon>
    </lineage>
</organism>